<dbReference type="NCBIfam" id="TIGR01430">
    <property type="entry name" value="aden_deam"/>
    <property type="match status" value="1"/>
</dbReference>
<feature type="binding site" evidence="7">
    <location>
        <position position="19"/>
    </location>
    <ligand>
        <name>Zn(2+)</name>
        <dbReference type="ChEBI" id="CHEBI:29105"/>
        <note>catalytic</note>
    </ligand>
</feature>
<feature type="active site" description="Proton donor" evidence="7">
    <location>
        <position position="220"/>
    </location>
</feature>
<evidence type="ECO:0000256" key="5">
    <source>
        <dbReference type="ARBA" id="ARBA00023080"/>
    </source>
</evidence>
<feature type="binding site" evidence="7">
    <location>
        <position position="299"/>
    </location>
    <ligand>
        <name>substrate</name>
    </ligand>
</feature>
<keyword evidence="4 7" id="KW-0862">Zinc</keyword>
<dbReference type="Gene3D" id="3.20.20.140">
    <property type="entry name" value="Metal-dependent hydrolases"/>
    <property type="match status" value="1"/>
</dbReference>
<dbReference type="PANTHER" id="PTHR43114">
    <property type="entry name" value="ADENINE DEAMINASE"/>
    <property type="match status" value="1"/>
</dbReference>
<name>A0A9P4L907_9PLEO</name>
<evidence type="ECO:0000313" key="9">
    <source>
        <dbReference type="EMBL" id="KAF1845873.1"/>
    </source>
</evidence>
<dbReference type="EC" id="3.5.4.2" evidence="7"/>
<keyword evidence="3 7" id="KW-0378">Hydrolase</keyword>
<dbReference type="GO" id="GO:0008270">
    <property type="term" value="F:zinc ion binding"/>
    <property type="evidence" value="ECO:0007669"/>
    <property type="project" value="UniProtKB-UniRule"/>
</dbReference>
<dbReference type="InterPro" id="IPR032466">
    <property type="entry name" value="Metal_Hydrolase"/>
</dbReference>
<organism evidence="9 10">
    <name type="scientific">Cucurbitaria berberidis CBS 394.84</name>
    <dbReference type="NCBI Taxonomy" id="1168544"/>
    <lineage>
        <taxon>Eukaryota</taxon>
        <taxon>Fungi</taxon>
        <taxon>Dikarya</taxon>
        <taxon>Ascomycota</taxon>
        <taxon>Pezizomycotina</taxon>
        <taxon>Dothideomycetes</taxon>
        <taxon>Pleosporomycetidae</taxon>
        <taxon>Pleosporales</taxon>
        <taxon>Pleosporineae</taxon>
        <taxon>Cucurbitariaceae</taxon>
        <taxon>Cucurbitaria</taxon>
    </lineage>
</organism>
<gene>
    <name evidence="7" type="primary">AAH1</name>
    <name evidence="9" type="ORF">K460DRAFT_286425</name>
</gene>
<dbReference type="InterPro" id="IPR006330">
    <property type="entry name" value="Ado/ade_deaminase"/>
</dbReference>
<dbReference type="GO" id="GO:0000034">
    <property type="term" value="F:adenine deaminase activity"/>
    <property type="evidence" value="ECO:0007669"/>
    <property type="project" value="UniProtKB-UniRule"/>
</dbReference>
<dbReference type="GO" id="GO:0006146">
    <property type="term" value="P:adenine catabolic process"/>
    <property type="evidence" value="ECO:0007669"/>
    <property type="project" value="UniProtKB-UniRule"/>
</dbReference>
<evidence type="ECO:0000256" key="7">
    <source>
        <dbReference type="HAMAP-Rule" id="MF_03145"/>
    </source>
</evidence>
<dbReference type="SUPFAM" id="SSF51556">
    <property type="entry name" value="Metallo-dependent hydrolases"/>
    <property type="match status" value="1"/>
</dbReference>
<keyword evidence="5 7" id="KW-0546">Nucleotide metabolism</keyword>
<accession>A0A9P4L907</accession>
<proteinExistence type="inferred from homology"/>
<feature type="binding site" evidence="7">
    <location>
        <position position="217"/>
    </location>
    <ligand>
        <name>Zn(2+)</name>
        <dbReference type="ChEBI" id="CHEBI:29105"/>
        <note>catalytic</note>
    </ligand>
</feature>
<keyword evidence="10" id="KW-1185">Reference proteome</keyword>
<dbReference type="InterPro" id="IPR028892">
    <property type="entry name" value="ADE"/>
</dbReference>
<protein>
    <recommendedName>
        <fullName evidence="7">Adenine deaminase</fullName>
        <shortName evidence="7">ADE</shortName>
        <ecNumber evidence="7">3.5.4.2</ecNumber>
    </recommendedName>
    <alternativeName>
        <fullName evidence="7">Adenine aminohydrolase</fullName>
        <shortName evidence="7">AAH</shortName>
    </alternativeName>
</protein>
<evidence type="ECO:0000256" key="2">
    <source>
        <dbReference type="ARBA" id="ARBA00022723"/>
    </source>
</evidence>
<keyword evidence="1 7" id="KW-0963">Cytoplasm</keyword>
<dbReference type="OrthoDB" id="272271at2759"/>
<dbReference type="FunFam" id="3.20.20.140:FF:000039">
    <property type="entry name" value="Adenine deaminase"/>
    <property type="match status" value="1"/>
</dbReference>
<feature type="binding site" evidence="7">
    <location>
        <position position="21"/>
    </location>
    <ligand>
        <name>Zn(2+)</name>
        <dbReference type="ChEBI" id="CHEBI:29105"/>
        <note>catalytic</note>
    </ligand>
</feature>
<dbReference type="GO" id="GO:0005829">
    <property type="term" value="C:cytosol"/>
    <property type="evidence" value="ECO:0007669"/>
    <property type="project" value="TreeGrafter"/>
</dbReference>
<dbReference type="GO" id="GO:0005634">
    <property type="term" value="C:nucleus"/>
    <property type="evidence" value="ECO:0007669"/>
    <property type="project" value="UniProtKB-SubCell"/>
</dbReference>
<comment type="caution">
    <text evidence="9">The sequence shown here is derived from an EMBL/GenBank/DDBJ whole genome shotgun (WGS) entry which is preliminary data.</text>
</comment>
<keyword evidence="2 7" id="KW-0479">Metal-binding</keyword>
<dbReference type="CDD" id="cd01320">
    <property type="entry name" value="ADA"/>
    <property type="match status" value="1"/>
</dbReference>
<dbReference type="PANTHER" id="PTHR43114:SF6">
    <property type="entry name" value="ADENINE DEAMINASE"/>
    <property type="match status" value="1"/>
</dbReference>
<dbReference type="Pfam" id="PF00962">
    <property type="entry name" value="A_deaminase"/>
    <property type="match status" value="1"/>
</dbReference>
<keyword evidence="6 7" id="KW-0539">Nucleus</keyword>
<dbReference type="GO" id="GO:0043103">
    <property type="term" value="P:hypoxanthine salvage"/>
    <property type="evidence" value="ECO:0007669"/>
    <property type="project" value="UniProtKB-UniRule"/>
</dbReference>
<evidence type="ECO:0000256" key="1">
    <source>
        <dbReference type="ARBA" id="ARBA00022490"/>
    </source>
</evidence>
<comment type="catalytic activity">
    <reaction evidence="7">
        <text>adenine + H2O + H(+) = hypoxanthine + NH4(+)</text>
        <dbReference type="Rhea" id="RHEA:23688"/>
        <dbReference type="ChEBI" id="CHEBI:15377"/>
        <dbReference type="ChEBI" id="CHEBI:15378"/>
        <dbReference type="ChEBI" id="CHEBI:16708"/>
        <dbReference type="ChEBI" id="CHEBI:17368"/>
        <dbReference type="ChEBI" id="CHEBI:28938"/>
        <dbReference type="EC" id="3.5.4.2"/>
    </reaction>
</comment>
<feature type="binding site" evidence="7">
    <location>
        <position position="298"/>
    </location>
    <ligand>
        <name>Zn(2+)</name>
        <dbReference type="ChEBI" id="CHEBI:29105"/>
        <note>catalytic</note>
    </ligand>
</feature>
<dbReference type="EMBL" id="ML976616">
    <property type="protein sequence ID" value="KAF1845873.1"/>
    <property type="molecule type" value="Genomic_DNA"/>
</dbReference>
<dbReference type="PROSITE" id="PS00485">
    <property type="entry name" value="A_DEAMINASE"/>
    <property type="match status" value="1"/>
</dbReference>
<evidence type="ECO:0000313" key="10">
    <source>
        <dbReference type="Proteomes" id="UP000800039"/>
    </source>
</evidence>
<evidence type="ECO:0000256" key="4">
    <source>
        <dbReference type="ARBA" id="ARBA00022833"/>
    </source>
</evidence>
<feature type="site" description="Important for catalytic activity" evidence="7">
    <location>
        <position position="241"/>
    </location>
</feature>
<dbReference type="Proteomes" id="UP000800039">
    <property type="component" value="Unassembled WGS sequence"/>
</dbReference>
<comment type="cofactor">
    <cofactor evidence="7">
        <name>Zn(2+)</name>
        <dbReference type="ChEBI" id="CHEBI:29105"/>
    </cofactor>
    <text evidence="7">Binds 1 zinc ion per subunit.</text>
</comment>
<comment type="subcellular location">
    <subcellularLocation>
        <location evidence="7">Cytoplasm</location>
    </subcellularLocation>
    <subcellularLocation>
        <location evidence="7">Nucleus</location>
    </subcellularLocation>
</comment>
<dbReference type="GO" id="GO:0009168">
    <property type="term" value="P:purine ribonucleoside monophosphate biosynthetic process"/>
    <property type="evidence" value="ECO:0007669"/>
    <property type="project" value="InterPro"/>
</dbReference>
<feature type="domain" description="Adenosine deaminase" evidence="8">
    <location>
        <begin position="14"/>
        <end position="352"/>
    </location>
</feature>
<sequence length="364" mass="41066">MCKSPLHSFLVELPKCEHHLHLEGCLSPALLFQLAAKNNITLPSSDEDPAYQSPVTLAKRYQHFDNLEDFLQCYYRGMAVLITQNDFEMLAWEYFTTARRDGVRHAEVFFDPQSHTDRGIAFDTVVAGFNAARTRAEKELGITSCLIMCFLRHLPVSSAAETMQTAITGGYFDVSQDDKQRAITGLGLDSSEVGFRPELFVDQYREGEKRGLRRTAHGGEEGDPTYISGALDTLHVERIDHGIRLTEDPELLKRVVKENILLTVCPLSNMCLQAVKRIDQVPIRTFLEAGVKFSINSDDPAYFGGYIVNNYCAVQDAFNLSINEWRVIAENSIHGSWIQEARKSELLGLLDECMSKYSDRLVDQ</sequence>
<dbReference type="HAMAP" id="MF_01962">
    <property type="entry name" value="Adenine_deaminase"/>
    <property type="match status" value="1"/>
</dbReference>
<reference evidence="9" key="1">
    <citation type="submission" date="2020-01" db="EMBL/GenBank/DDBJ databases">
        <authorList>
            <consortium name="DOE Joint Genome Institute"/>
            <person name="Haridas S."/>
            <person name="Albert R."/>
            <person name="Binder M."/>
            <person name="Bloem J."/>
            <person name="Labutti K."/>
            <person name="Salamov A."/>
            <person name="Andreopoulos B."/>
            <person name="Baker S.E."/>
            <person name="Barry K."/>
            <person name="Bills G."/>
            <person name="Bluhm B.H."/>
            <person name="Cannon C."/>
            <person name="Castanera R."/>
            <person name="Culley D.E."/>
            <person name="Daum C."/>
            <person name="Ezra D."/>
            <person name="Gonzalez J.B."/>
            <person name="Henrissat B."/>
            <person name="Kuo A."/>
            <person name="Liang C."/>
            <person name="Lipzen A."/>
            <person name="Lutzoni F."/>
            <person name="Magnuson J."/>
            <person name="Mondo S."/>
            <person name="Nolan M."/>
            <person name="Ohm R."/>
            <person name="Pangilinan J."/>
            <person name="Park H.-J."/>
            <person name="Ramirez L."/>
            <person name="Alfaro M."/>
            <person name="Sun H."/>
            <person name="Tritt A."/>
            <person name="Yoshinaga Y."/>
            <person name="Zwiers L.-H."/>
            <person name="Turgeon B.G."/>
            <person name="Goodwin S.B."/>
            <person name="Spatafora J.W."/>
            <person name="Crous P.W."/>
            <person name="Grigoriev I.V."/>
        </authorList>
    </citation>
    <scope>NUCLEOTIDE SEQUENCE</scope>
    <source>
        <strain evidence="9">CBS 394.84</strain>
    </source>
</reference>
<comment type="similarity">
    <text evidence="7">Belongs to the metallo-dependent hydrolases superfamily. Adenosine and AMP deaminases family. Adenine deaminase type 2 subfamily.</text>
</comment>
<evidence type="ECO:0000256" key="6">
    <source>
        <dbReference type="ARBA" id="ARBA00023242"/>
    </source>
</evidence>
<comment type="function">
    <text evidence="7">Catalyzes the hydrolytic deamination of adenine to hypoxanthine. Plays an important role in the purine salvage pathway and in nitrogen catabolism.</text>
</comment>
<dbReference type="AlphaFoldDB" id="A0A9P4L907"/>
<evidence type="ECO:0000259" key="8">
    <source>
        <dbReference type="Pfam" id="PF00962"/>
    </source>
</evidence>
<evidence type="ECO:0000256" key="3">
    <source>
        <dbReference type="ARBA" id="ARBA00022801"/>
    </source>
</evidence>
<dbReference type="InterPro" id="IPR001365">
    <property type="entry name" value="A_deaminase_dom"/>
</dbReference>
<dbReference type="InterPro" id="IPR006650">
    <property type="entry name" value="A/AMP_deam_AS"/>
</dbReference>
<dbReference type="GO" id="GO:0009117">
    <property type="term" value="P:nucleotide metabolic process"/>
    <property type="evidence" value="ECO:0007669"/>
    <property type="project" value="UniProtKB-KW"/>
</dbReference>